<evidence type="ECO:0000259" key="3">
    <source>
        <dbReference type="PROSITE" id="PS51201"/>
    </source>
</evidence>
<dbReference type="InterPro" id="IPR036291">
    <property type="entry name" value="NAD(P)-bd_dom_sf"/>
</dbReference>
<keyword evidence="2" id="KW-1133">Transmembrane helix</keyword>
<accession>A0A6J4RR58</accession>
<dbReference type="Gene3D" id="3.40.50.720">
    <property type="entry name" value="NAD(P)-binding Rossmann-like Domain"/>
    <property type="match status" value="1"/>
</dbReference>
<dbReference type="AlphaFoldDB" id="A0A6J4RR58"/>
<organism evidence="4">
    <name type="scientific">uncultured Solirubrobacteraceae bacterium</name>
    <dbReference type="NCBI Taxonomy" id="1162706"/>
    <lineage>
        <taxon>Bacteria</taxon>
        <taxon>Bacillati</taxon>
        <taxon>Actinomycetota</taxon>
        <taxon>Thermoleophilia</taxon>
        <taxon>Solirubrobacterales</taxon>
        <taxon>Solirubrobacteraceae</taxon>
        <taxon>environmental samples</taxon>
    </lineage>
</organism>
<evidence type="ECO:0000256" key="2">
    <source>
        <dbReference type="SAM" id="Phobius"/>
    </source>
</evidence>
<dbReference type="PROSITE" id="PS51201">
    <property type="entry name" value="RCK_N"/>
    <property type="match status" value="1"/>
</dbReference>
<dbReference type="InterPro" id="IPR003148">
    <property type="entry name" value="RCK_N"/>
</dbReference>
<evidence type="ECO:0000313" key="4">
    <source>
        <dbReference type="EMBL" id="CAA9478910.1"/>
    </source>
</evidence>
<name>A0A6J4RR58_9ACTN</name>
<dbReference type="PANTHER" id="PTHR43833:SF11">
    <property type="entry name" value="VOLTAGE-GATED POTASSIUM CHANNEL KCH"/>
    <property type="match status" value="1"/>
</dbReference>
<dbReference type="PANTHER" id="PTHR43833">
    <property type="entry name" value="POTASSIUM CHANNEL PROTEIN 2-RELATED-RELATED"/>
    <property type="match status" value="1"/>
</dbReference>
<feature type="domain" description="RCK N-terminal" evidence="3">
    <location>
        <begin position="265"/>
        <end position="383"/>
    </location>
</feature>
<dbReference type="SUPFAM" id="SSF81324">
    <property type="entry name" value="Voltage-gated potassium channels"/>
    <property type="match status" value="1"/>
</dbReference>
<protein>
    <recommendedName>
        <fullName evidence="3">RCK N-terminal domain-containing protein</fullName>
    </recommendedName>
</protein>
<feature type="compositionally biased region" description="Basic and acidic residues" evidence="1">
    <location>
        <begin position="132"/>
        <end position="141"/>
    </location>
</feature>
<feature type="transmembrane region" description="Helical" evidence="2">
    <location>
        <begin position="224"/>
        <end position="245"/>
    </location>
</feature>
<keyword evidence="2" id="KW-0812">Transmembrane</keyword>
<dbReference type="InterPro" id="IPR050721">
    <property type="entry name" value="Trk_Ktr_HKT_K-transport"/>
</dbReference>
<proteinExistence type="predicted"/>
<feature type="region of interest" description="Disordered" evidence="1">
    <location>
        <begin position="124"/>
        <end position="143"/>
    </location>
</feature>
<keyword evidence="2" id="KW-0472">Membrane</keyword>
<dbReference type="GO" id="GO:0006813">
    <property type="term" value="P:potassium ion transport"/>
    <property type="evidence" value="ECO:0007669"/>
    <property type="project" value="InterPro"/>
</dbReference>
<reference evidence="4" key="1">
    <citation type="submission" date="2020-02" db="EMBL/GenBank/DDBJ databases">
        <authorList>
            <person name="Meier V. D."/>
        </authorList>
    </citation>
    <scope>NUCLEOTIDE SEQUENCE</scope>
    <source>
        <strain evidence="4">AVDCRST_MAG53</strain>
    </source>
</reference>
<sequence length="434" mass="45836">MAVLLIGAGDLADEVATALDALDVKIVRLEEPDEQEITDALARDDLERVSVVSRDDAVALRMALMVRYEDDEIPLLVTIVDSTAAAQLCRADPNVEITSMAEIVAPSLAGPCLAEDLVAVRNGPDGPVGVRTDGERTREEPLVPPDRGSRVLTLLGSLARPYDKSAALLVYGLLGLLAVLVAETVGAVIVLDQGVIDALYGATKTLVTVDPNDGVAKGPPGFKLFTTFAMLSALFFEALFTAGIVNRLIDTRLTGWAGRRSVPRRNHVVVVGLGKVGLRLCELLRSVGVRVVAVDDQDGGENVGIARQAGIPVVIGRGADPSLLRRLSLESACALAAVTSDDLQNLSIAMSARSIDPDLRIVLRAGDGRLANETRSLLRFGVVRDVHQIAAVLLAARSTGSSARSVLCHEDAAHLVHEDGRLERGAVLGTDASR</sequence>
<dbReference type="EMBL" id="CADCVR010000019">
    <property type="protein sequence ID" value="CAA9478910.1"/>
    <property type="molecule type" value="Genomic_DNA"/>
</dbReference>
<evidence type="ECO:0000256" key="1">
    <source>
        <dbReference type="SAM" id="MobiDB-lite"/>
    </source>
</evidence>
<gene>
    <name evidence="4" type="ORF">AVDCRST_MAG53-642</name>
</gene>
<feature type="transmembrane region" description="Helical" evidence="2">
    <location>
        <begin position="168"/>
        <end position="191"/>
    </location>
</feature>
<dbReference type="Pfam" id="PF02254">
    <property type="entry name" value="TrkA_N"/>
    <property type="match status" value="1"/>
</dbReference>
<dbReference type="SUPFAM" id="SSF51735">
    <property type="entry name" value="NAD(P)-binding Rossmann-fold domains"/>
    <property type="match status" value="1"/>
</dbReference>